<reference evidence="3 4" key="1">
    <citation type="submission" date="2019-02" db="EMBL/GenBank/DDBJ databases">
        <title>Deep-cultivation of Planctomycetes and their phenomic and genomic characterization uncovers novel biology.</title>
        <authorList>
            <person name="Wiegand S."/>
            <person name="Jogler M."/>
            <person name="Boedeker C."/>
            <person name="Pinto D."/>
            <person name="Vollmers J."/>
            <person name="Rivas-Marin E."/>
            <person name="Kohn T."/>
            <person name="Peeters S.H."/>
            <person name="Heuer A."/>
            <person name="Rast P."/>
            <person name="Oberbeckmann S."/>
            <person name="Bunk B."/>
            <person name="Jeske O."/>
            <person name="Meyerdierks A."/>
            <person name="Storesund J.E."/>
            <person name="Kallscheuer N."/>
            <person name="Luecker S."/>
            <person name="Lage O.M."/>
            <person name="Pohl T."/>
            <person name="Merkel B.J."/>
            <person name="Hornburger P."/>
            <person name="Mueller R.-W."/>
            <person name="Bruemmer F."/>
            <person name="Labrenz M."/>
            <person name="Spormann A.M."/>
            <person name="Op den Camp H."/>
            <person name="Overmann J."/>
            <person name="Amann R."/>
            <person name="Jetten M.S.M."/>
            <person name="Mascher T."/>
            <person name="Medema M.H."/>
            <person name="Devos D.P."/>
            <person name="Kaster A.-K."/>
            <person name="Ovreas L."/>
            <person name="Rohde M."/>
            <person name="Galperin M.Y."/>
            <person name="Jogler C."/>
        </authorList>
    </citation>
    <scope>NUCLEOTIDE SEQUENCE [LARGE SCALE GENOMIC DNA]</scope>
    <source>
        <strain evidence="3 4">ElP</strain>
    </source>
</reference>
<dbReference type="RefSeq" id="WP_145277982.1">
    <property type="nucleotide sequence ID" value="NZ_CP036426.1"/>
</dbReference>
<feature type="compositionally biased region" description="Gly residues" evidence="1">
    <location>
        <begin position="187"/>
        <end position="196"/>
    </location>
</feature>
<dbReference type="OrthoDB" id="9843915at2"/>
<name>A0A518HDW0_9BACT</name>
<evidence type="ECO:0000256" key="1">
    <source>
        <dbReference type="SAM" id="MobiDB-lite"/>
    </source>
</evidence>
<sequence precursor="true">MSRRPLGSSAVLGTLMLLSPAVLGPTASASATKTVAFRLSNTTANPVSEMYFELVPTGTILPPVIGTAPDGSPVEGSPMKALPSSRGIDVSSAYVLLTDDPAQADMERMFLLFGYEPDPDAAPGAVPFAPLLDDAGARVGQLDPGGTFDFELTLAQGSIGYLLKSAIDGLTVSVLDASTPEPPPSPGHGGGSGGENPGTPVPEPSALLLWAAIGLAGLGGLSRRRRARPAPALRG</sequence>
<proteinExistence type="predicted"/>
<gene>
    <name evidence="3" type="ORF">ElP_69840</name>
</gene>
<keyword evidence="4" id="KW-1185">Reference proteome</keyword>
<dbReference type="Proteomes" id="UP000317835">
    <property type="component" value="Chromosome"/>
</dbReference>
<organism evidence="3 4">
    <name type="scientific">Tautonia plasticadhaerens</name>
    <dbReference type="NCBI Taxonomy" id="2527974"/>
    <lineage>
        <taxon>Bacteria</taxon>
        <taxon>Pseudomonadati</taxon>
        <taxon>Planctomycetota</taxon>
        <taxon>Planctomycetia</taxon>
        <taxon>Isosphaerales</taxon>
        <taxon>Isosphaeraceae</taxon>
        <taxon>Tautonia</taxon>
    </lineage>
</organism>
<feature type="signal peptide" evidence="2">
    <location>
        <begin position="1"/>
        <end position="24"/>
    </location>
</feature>
<evidence type="ECO:0000313" key="4">
    <source>
        <dbReference type="Proteomes" id="UP000317835"/>
    </source>
</evidence>
<dbReference type="KEGG" id="tpla:ElP_69840"/>
<evidence type="ECO:0000313" key="3">
    <source>
        <dbReference type="EMBL" id="QDV39023.1"/>
    </source>
</evidence>
<feature type="chain" id="PRO_5021928455" description="PEP-CTERM protein-sorting domain-containing protein" evidence="2">
    <location>
        <begin position="25"/>
        <end position="235"/>
    </location>
</feature>
<evidence type="ECO:0000256" key="2">
    <source>
        <dbReference type="SAM" id="SignalP"/>
    </source>
</evidence>
<accession>A0A518HDW0</accession>
<feature type="region of interest" description="Disordered" evidence="1">
    <location>
        <begin position="175"/>
        <end position="203"/>
    </location>
</feature>
<evidence type="ECO:0008006" key="5">
    <source>
        <dbReference type="Google" id="ProtNLM"/>
    </source>
</evidence>
<protein>
    <recommendedName>
        <fullName evidence="5">PEP-CTERM protein-sorting domain-containing protein</fullName>
    </recommendedName>
</protein>
<keyword evidence="2" id="KW-0732">Signal</keyword>
<dbReference type="EMBL" id="CP036426">
    <property type="protein sequence ID" value="QDV39023.1"/>
    <property type="molecule type" value="Genomic_DNA"/>
</dbReference>
<dbReference type="AlphaFoldDB" id="A0A518HDW0"/>